<comment type="caution">
    <text evidence="1">The sequence shown here is derived from an EMBL/GenBank/DDBJ whole genome shotgun (WGS) entry which is preliminary data.</text>
</comment>
<evidence type="ECO:0000313" key="1">
    <source>
        <dbReference type="EMBL" id="KEJ87836.1"/>
    </source>
</evidence>
<protein>
    <submittedName>
        <fullName evidence="1">Uncharacterized protein</fullName>
    </submittedName>
</protein>
<dbReference type="EMBL" id="JAMC01000013">
    <property type="protein sequence ID" value="KEJ87836.1"/>
    <property type="molecule type" value="Genomic_DNA"/>
</dbReference>
<keyword evidence="2" id="KW-1185">Reference proteome</keyword>
<accession>A0A073IEA6</accession>
<evidence type="ECO:0000313" key="2">
    <source>
        <dbReference type="Proteomes" id="UP000027734"/>
    </source>
</evidence>
<name>A0A073IEA6_9RHOB</name>
<dbReference type="Proteomes" id="UP000027734">
    <property type="component" value="Unassembled WGS sequence"/>
</dbReference>
<sequence length="41" mass="4407">MILAVNAFEWPRQNGDKNKTTPHLLRGCLIFGPCPAAAVVG</sequence>
<organism evidence="1 2">
    <name type="scientific">Sulfitobacter donghicola DSW-25 = KCTC 12864 = JCM 14565</name>
    <dbReference type="NCBI Taxonomy" id="1300350"/>
    <lineage>
        <taxon>Bacteria</taxon>
        <taxon>Pseudomonadati</taxon>
        <taxon>Pseudomonadota</taxon>
        <taxon>Alphaproteobacteria</taxon>
        <taxon>Rhodobacterales</taxon>
        <taxon>Roseobacteraceae</taxon>
        <taxon>Sulfitobacter</taxon>
    </lineage>
</organism>
<proteinExistence type="predicted"/>
<gene>
    <name evidence="1" type="ORF">DSW25_04670</name>
</gene>
<dbReference type="AlphaFoldDB" id="A0A073IEA6"/>
<reference evidence="1 2" key="1">
    <citation type="submission" date="2014-01" db="EMBL/GenBank/DDBJ databases">
        <title>Sulfitobacter donghicola JCM 14565 Genome Sequencing.</title>
        <authorList>
            <person name="Lai Q."/>
            <person name="Hong Z."/>
        </authorList>
    </citation>
    <scope>NUCLEOTIDE SEQUENCE [LARGE SCALE GENOMIC DNA]</scope>
    <source>
        <strain evidence="1 2">JCM 14565</strain>
    </source>
</reference>